<reference evidence="5 6" key="1">
    <citation type="journal article" date="2013" name="Genome Biol.">
        <title>Genome of Acanthamoeba castellanii highlights extensive lateral gene transfer and early evolution of tyrosine kinase signaling.</title>
        <authorList>
            <person name="Clarke M."/>
            <person name="Lohan A.J."/>
            <person name="Liu B."/>
            <person name="Lagkouvardos I."/>
            <person name="Roy S."/>
            <person name="Zafar N."/>
            <person name="Bertelli C."/>
            <person name="Schilde C."/>
            <person name="Kianianmomeni A."/>
            <person name="Burglin T.R."/>
            <person name="Frech C."/>
            <person name="Turcotte B."/>
            <person name="Kopec K.O."/>
            <person name="Synnott J.M."/>
            <person name="Choo C."/>
            <person name="Paponov I."/>
            <person name="Finkler A."/>
            <person name="Soon Heng Tan C."/>
            <person name="Hutchins A.P."/>
            <person name="Weinmeier T."/>
            <person name="Rattei T."/>
            <person name="Chu J.S."/>
            <person name="Gimenez G."/>
            <person name="Irimia M."/>
            <person name="Rigden D.J."/>
            <person name="Fitzpatrick D.A."/>
            <person name="Lorenzo-Morales J."/>
            <person name="Bateman A."/>
            <person name="Chiu C.H."/>
            <person name="Tang P."/>
            <person name="Hegemann P."/>
            <person name="Fromm H."/>
            <person name="Raoult D."/>
            <person name="Greub G."/>
            <person name="Miranda-Saavedra D."/>
            <person name="Chen N."/>
            <person name="Nash P."/>
            <person name="Ginger M.L."/>
            <person name="Horn M."/>
            <person name="Schaap P."/>
            <person name="Caler L."/>
            <person name="Loftus B."/>
        </authorList>
    </citation>
    <scope>NUCLEOTIDE SEQUENCE [LARGE SCALE GENOMIC DNA]</scope>
    <source>
        <strain evidence="5 6">Neff</strain>
    </source>
</reference>
<keyword evidence="2 3" id="KW-0129">CBS domain</keyword>
<gene>
    <name evidence="5" type="ORF">ACA1_369610</name>
</gene>
<feature type="domain" description="CBS" evidence="4">
    <location>
        <begin position="23"/>
        <end position="81"/>
    </location>
</feature>
<evidence type="ECO:0000256" key="3">
    <source>
        <dbReference type="PROSITE-ProRule" id="PRU00703"/>
    </source>
</evidence>
<dbReference type="InterPro" id="IPR050511">
    <property type="entry name" value="AMPK_gamma/SDS23_families"/>
</dbReference>
<protein>
    <submittedName>
        <fullName evidence="5">CBS domain containing protein</fullName>
    </submittedName>
</protein>
<feature type="domain" description="CBS" evidence="4">
    <location>
        <begin position="243"/>
        <end position="305"/>
    </location>
</feature>
<evidence type="ECO:0000256" key="1">
    <source>
        <dbReference type="ARBA" id="ARBA00022737"/>
    </source>
</evidence>
<feature type="domain" description="CBS" evidence="4">
    <location>
        <begin position="102"/>
        <end position="159"/>
    </location>
</feature>
<evidence type="ECO:0000313" key="6">
    <source>
        <dbReference type="Proteomes" id="UP000011083"/>
    </source>
</evidence>
<dbReference type="SMART" id="SM00116">
    <property type="entry name" value="CBS"/>
    <property type="match status" value="4"/>
</dbReference>
<evidence type="ECO:0000259" key="4">
    <source>
        <dbReference type="PROSITE" id="PS51371"/>
    </source>
</evidence>
<dbReference type="PANTHER" id="PTHR13780">
    <property type="entry name" value="AMP-ACTIVATED PROTEIN KINASE, GAMMA REGULATORY SUBUNIT"/>
    <property type="match status" value="1"/>
</dbReference>
<dbReference type="STRING" id="1257118.L8H0C7"/>
<dbReference type="Gene3D" id="3.10.580.10">
    <property type="entry name" value="CBS-domain"/>
    <property type="match status" value="2"/>
</dbReference>
<dbReference type="AlphaFoldDB" id="L8H0C7"/>
<dbReference type="CDD" id="cd02205">
    <property type="entry name" value="CBS_pair_SF"/>
    <property type="match status" value="2"/>
</dbReference>
<dbReference type="PROSITE" id="PS51371">
    <property type="entry name" value="CBS"/>
    <property type="match status" value="3"/>
</dbReference>
<dbReference type="OMA" id="IMSMHER"/>
<dbReference type="EMBL" id="KB007960">
    <property type="protein sequence ID" value="ELR18218.1"/>
    <property type="molecule type" value="Genomic_DNA"/>
</dbReference>
<dbReference type="RefSeq" id="XP_004340238.1">
    <property type="nucleotide sequence ID" value="XM_004340190.1"/>
</dbReference>
<keyword evidence="1" id="KW-0677">Repeat</keyword>
<sequence length="322" mass="35286">MEGGEGQKLQELLQSTHIRELLPAREIVSAKGSATVAEALELLTKHNVLSMPVWDSTKQQYGGMVDMEDIVSLFLSTLNSESSPQVAEWKFAHVPIGSVINFSHSDVFLPMEGETSIWHLIEQFTRGIHRIAVLDQHGKVVNIVSQSSVVKFLNKHMDKLGAAGLKTLRQINVIEGPLATISKDTKALAALSSLHKEGRVADALALVDGEGKFCGALSDSDLRGLGYEMFARLQLPVSEFVAMQSQRLPLAKYCCSDDTTLAAAIKRMAKHGLHRLWIVDESQKPLGVVTLLGIMKALMLVSHRSFHDWQKKVGAHPPPSAE</sequence>
<evidence type="ECO:0000313" key="5">
    <source>
        <dbReference type="EMBL" id="ELR18218.1"/>
    </source>
</evidence>
<evidence type="ECO:0000256" key="2">
    <source>
        <dbReference type="ARBA" id="ARBA00023122"/>
    </source>
</evidence>
<keyword evidence="6" id="KW-1185">Reference proteome</keyword>
<dbReference type="Pfam" id="PF00571">
    <property type="entry name" value="CBS"/>
    <property type="match status" value="4"/>
</dbReference>
<dbReference type="Proteomes" id="UP000011083">
    <property type="component" value="Unassembled WGS sequence"/>
</dbReference>
<name>L8H0C7_ACACF</name>
<dbReference type="SUPFAM" id="SSF54631">
    <property type="entry name" value="CBS-domain pair"/>
    <property type="match status" value="2"/>
</dbReference>
<organism evidence="5 6">
    <name type="scientific">Acanthamoeba castellanii (strain ATCC 30010 / Neff)</name>
    <dbReference type="NCBI Taxonomy" id="1257118"/>
    <lineage>
        <taxon>Eukaryota</taxon>
        <taxon>Amoebozoa</taxon>
        <taxon>Discosea</taxon>
        <taxon>Longamoebia</taxon>
        <taxon>Centramoebida</taxon>
        <taxon>Acanthamoebidae</taxon>
        <taxon>Acanthamoeba</taxon>
    </lineage>
</organism>
<dbReference type="InterPro" id="IPR046342">
    <property type="entry name" value="CBS_dom_sf"/>
</dbReference>
<dbReference type="GeneID" id="14919041"/>
<dbReference type="OrthoDB" id="449052at2759"/>
<accession>L8H0C7</accession>
<dbReference type="InterPro" id="IPR000644">
    <property type="entry name" value="CBS_dom"/>
</dbReference>
<dbReference type="PANTHER" id="PTHR13780:SF128">
    <property type="entry name" value="CBS DOMAIN-CONTAINING PROTEIN"/>
    <property type="match status" value="1"/>
</dbReference>
<dbReference type="VEuPathDB" id="AmoebaDB:ACA1_369610"/>
<proteinExistence type="predicted"/>
<dbReference type="KEGG" id="acan:ACA1_369610"/>